<feature type="domain" description="DAGKc" evidence="2">
    <location>
        <begin position="155"/>
        <end position="312"/>
    </location>
</feature>
<evidence type="ECO:0000313" key="3">
    <source>
        <dbReference type="EMBL" id="KAG5673455.1"/>
    </source>
</evidence>
<sequence length="568" mass="64445">MDNGAYQPEQEIKSSILLNTFQIDKKSYRVFYNNETLIWEKIKNNKSKVIIPIHDVISVCYPKRKSSQPTPQVTPSLTSPQHTQQIYHDANDDNRSITINYAKRCIDPKVESGKSSKNCGDRNKWRIHSVTLHSNDKYIIKEWHDTLNKILNALKRPRKLLLFINPYGGKKNALQLYEKYAKPIFRMANVDVSVIISQRPNQIFDLVMQQQLDQYDGIICSGGDGTFSELFNGLIYRKMLSEHSNGMESNEELNLDNENIPSPDIPCGIIPAGSTDTIAYCLHGTTDIKTCIIHIVLGQVSGFDISSISNDKGLIKFYASVVAYGFLGDISFEQENYRFLGPRRYEWVGFKKVLLNRGYDVEVLIHQDNALSSTNQGQNSVNNCDKIKCYENCSVCSMPSTSTANMKKANEEEKFKKITGRFFMVNLANISCACQRSPSGMSPYCHLADGYNDIILVRHGNIFQNLRFLIKLSSKTGQITDFPFVEMYRTNKVYFKALNSTSEGSLTDSTQPISNLGPNKYTSVWNCDGEIVQDTDVIIRAHRKLLPVFYRGPVQEDLENKSRGCCCC</sequence>
<reference evidence="3" key="1">
    <citation type="submission" date="2021-03" db="EMBL/GenBank/DDBJ databases">
        <title>Chromosome level genome of the anhydrobiotic midge Polypedilum vanderplanki.</title>
        <authorList>
            <person name="Yoshida Y."/>
            <person name="Kikawada T."/>
            <person name="Gusev O."/>
        </authorList>
    </citation>
    <scope>NUCLEOTIDE SEQUENCE</scope>
    <source>
        <strain evidence="3">NIAS01</strain>
        <tissue evidence="3">Whole body or cell culture</tissue>
    </source>
</reference>
<dbReference type="InterPro" id="IPR045363">
    <property type="entry name" value="CERK_C"/>
</dbReference>
<dbReference type="InterPro" id="IPR050187">
    <property type="entry name" value="Lipid_Phosphate_FormReg"/>
</dbReference>
<dbReference type="GO" id="GO:0006672">
    <property type="term" value="P:ceramide metabolic process"/>
    <property type="evidence" value="ECO:0007669"/>
    <property type="project" value="TreeGrafter"/>
</dbReference>
<evidence type="ECO:0000256" key="1">
    <source>
        <dbReference type="SAM" id="MobiDB-lite"/>
    </source>
</evidence>
<dbReference type="Gene3D" id="2.60.200.40">
    <property type="match status" value="1"/>
</dbReference>
<name>A0A9J6BU87_POLVA</name>
<dbReference type="Pfam" id="PF19280">
    <property type="entry name" value="CERK_C"/>
    <property type="match status" value="1"/>
</dbReference>
<evidence type="ECO:0000313" key="4">
    <source>
        <dbReference type="Proteomes" id="UP001107558"/>
    </source>
</evidence>
<dbReference type="OrthoDB" id="530923at2759"/>
<evidence type="ECO:0000259" key="2">
    <source>
        <dbReference type="PROSITE" id="PS50146"/>
    </source>
</evidence>
<gene>
    <name evidence="3" type="ORF">PVAND_003501</name>
</gene>
<accession>A0A9J6BU87</accession>
<protein>
    <recommendedName>
        <fullName evidence="2">DAGKc domain-containing protein</fullName>
    </recommendedName>
</protein>
<dbReference type="SMART" id="SM00046">
    <property type="entry name" value="DAGKc"/>
    <property type="match status" value="1"/>
</dbReference>
<dbReference type="InterPro" id="IPR001206">
    <property type="entry name" value="Diacylglycerol_kinase_cat_dom"/>
</dbReference>
<dbReference type="EMBL" id="JADBJN010000003">
    <property type="protein sequence ID" value="KAG5673455.1"/>
    <property type="molecule type" value="Genomic_DNA"/>
</dbReference>
<keyword evidence="4" id="KW-1185">Reference proteome</keyword>
<dbReference type="Pfam" id="PF00781">
    <property type="entry name" value="DAGK_cat"/>
    <property type="match status" value="1"/>
</dbReference>
<dbReference type="PROSITE" id="PS50146">
    <property type="entry name" value="DAGK"/>
    <property type="match status" value="1"/>
</dbReference>
<dbReference type="GO" id="GO:0016020">
    <property type="term" value="C:membrane"/>
    <property type="evidence" value="ECO:0007669"/>
    <property type="project" value="GOC"/>
</dbReference>
<comment type="caution">
    <text evidence="3">The sequence shown here is derived from an EMBL/GenBank/DDBJ whole genome shotgun (WGS) entry which is preliminary data.</text>
</comment>
<dbReference type="Gene3D" id="3.40.50.10330">
    <property type="entry name" value="Probable inorganic polyphosphate/atp-NAD kinase, domain 1"/>
    <property type="match status" value="1"/>
</dbReference>
<dbReference type="PANTHER" id="PTHR12358:SF111">
    <property type="entry name" value="CERAMIDE KINASE, ISOFORM A"/>
    <property type="match status" value="1"/>
</dbReference>
<feature type="compositionally biased region" description="Polar residues" evidence="1">
    <location>
        <begin position="67"/>
        <end position="84"/>
    </location>
</feature>
<dbReference type="InterPro" id="IPR016064">
    <property type="entry name" value="NAD/diacylglycerol_kinase_sf"/>
</dbReference>
<feature type="region of interest" description="Disordered" evidence="1">
    <location>
        <begin position="64"/>
        <end position="84"/>
    </location>
</feature>
<proteinExistence type="predicted"/>
<dbReference type="GO" id="GO:0001729">
    <property type="term" value="F:ceramide kinase activity"/>
    <property type="evidence" value="ECO:0007669"/>
    <property type="project" value="TreeGrafter"/>
</dbReference>
<dbReference type="SUPFAM" id="SSF111331">
    <property type="entry name" value="NAD kinase/diacylglycerol kinase-like"/>
    <property type="match status" value="1"/>
</dbReference>
<dbReference type="AlphaFoldDB" id="A0A9J6BU87"/>
<dbReference type="PANTHER" id="PTHR12358">
    <property type="entry name" value="SPHINGOSINE KINASE"/>
    <property type="match status" value="1"/>
</dbReference>
<organism evidence="3 4">
    <name type="scientific">Polypedilum vanderplanki</name>
    <name type="common">Sleeping chironomid midge</name>
    <dbReference type="NCBI Taxonomy" id="319348"/>
    <lineage>
        <taxon>Eukaryota</taxon>
        <taxon>Metazoa</taxon>
        <taxon>Ecdysozoa</taxon>
        <taxon>Arthropoda</taxon>
        <taxon>Hexapoda</taxon>
        <taxon>Insecta</taxon>
        <taxon>Pterygota</taxon>
        <taxon>Neoptera</taxon>
        <taxon>Endopterygota</taxon>
        <taxon>Diptera</taxon>
        <taxon>Nematocera</taxon>
        <taxon>Chironomoidea</taxon>
        <taxon>Chironomidae</taxon>
        <taxon>Chironominae</taxon>
        <taxon>Polypedilum</taxon>
        <taxon>Polypedilum</taxon>
    </lineage>
</organism>
<dbReference type="Proteomes" id="UP001107558">
    <property type="component" value="Chromosome 3"/>
</dbReference>
<dbReference type="InterPro" id="IPR017438">
    <property type="entry name" value="ATP-NAD_kinase_N"/>
</dbReference>